<dbReference type="GO" id="GO:0000160">
    <property type="term" value="P:phosphorelay signal transduction system"/>
    <property type="evidence" value="ECO:0007669"/>
    <property type="project" value="InterPro"/>
</dbReference>
<feature type="compositionally biased region" description="Polar residues" evidence="11">
    <location>
        <begin position="1062"/>
        <end position="1080"/>
    </location>
</feature>
<evidence type="ECO:0000256" key="1">
    <source>
        <dbReference type="ARBA" id="ARBA00012513"/>
    </source>
</evidence>
<evidence type="ECO:0000256" key="4">
    <source>
        <dbReference type="ARBA" id="ARBA00022679"/>
    </source>
</evidence>
<evidence type="ECO:0000256" key="8">
    <source>
        <dbReference type="ARBA" id="ARBA00047899"/>
    </source>
</evidence>
<dbReference type="SUPFAM" id="SSF52172">
    <property type="entry name" value="CheY-like"/>
    <property type="match status" value="1"/>
</dbReference>
<feature type="compositionally biased region" description="Polar residues" evidence="11">
    <location>
        <begin position="1279"/>
        <end position="1293"/>
    </location>
</feature>
<accession>A0A1E4T7Q4</accession>
<dbReference type="EMBL" id="KV453847">
    <property type="protein sequence ID" value="ODV87789.1"/>
    <property type="molecule type" value="Genomic_DNA"/>
</dbReference>
<dbReference type="SUPFAM" id="SSF56112">
    <property type="entry name" value="Protein kinase-like (PK-like)"/>
    <property type="match status" value="1"/>
</dbReference>
<keyword evidence="6" id="KW-0418">Kinase</keyword>
<dbReference type="GO" id="GO:0005634">
    <property type="term" value="C:nucleus"/>
    <property type="evidence" value="ECO:0007669"/>
    <property type="project" value="TreeGrafter"/>
</dbReference>
<dbReference type="GO" id="GO:0005524">
    <property type="term" value="F:ATP binding"/>
    <property type="evidence" value="ECO:0007669"/>
    <property type="project" value="UniProtKB-KW"/>
</dbReference>
<dbReference type="Gene3D" id="1.10.510.10">
    <property type="entry name" value="Transferase(Phosphotransferase) domain 1"/>
    <property type="match status" value="2"/>
</dbReference>
<dbReference type="GO" id="GO:0005737">
    <property type="term" value="C:cytoplasm"/>
    <property type="evidence" value="ECO:0007669"/>
    <property type="project" value="TreeGrafter"/>
</dbReference>
<dbReference type="PROSITE" id="PS50110">
    <property type="entry name" value="RESPONSE_REGULATORY"/>
    <property type="match status" value="1"/>
</dbReference>
<evidence type="ECO:0000256" key="6">
    <source>
        <dbReference type="ARBA" id="ARBA00022777"/>
    </source>
</evidence>
<dbReference type="InterPro" id="IPR001789">
    <property type="entry name" value="Sig_transdc_resp-reg_receiver"/>
</dbReference>
<evidence type="ECO:0000256" key="5">
    <source>
        <dbReference type="ARBA" id="ARBA00022741"/>
    </source>
</evidence>
<feature type="domain" description="Response regulatory" evidence="13">
    <location>
        <begin position="1338"/>
        <end position="1452"/>
    </location>
</feature>
<feature type="compositionally biased region" description="Acidic residues" evidence="11">
    <location>
        <begin position="1045"/>
        <end position="1060"/>
    </location>
</feature>
<dbReference type="GO" id="GO:1900445">
    <property type="term" value="P:positive regulation of filamentous growth of a population of unicellular organisms in response to biotic stimulus"/>
    <property type="evidence" value="ECO:0007669"/>
    <property type="project" value="UniProtKB-ARBA"/>
</dbReference>
<evidence type="ECO:0000256" key="9">
    <source>
        <dbReference type="ARBA" id="ARBA00048679"/>
    </source>
</evidence>
<feature type="region of interest" description="Disordered" evidence="11">
    <location>
        <begin position="1249"/>
        <end position="1321"/>
    </location>
</feature>
<feature type="compositionally biased region" description="Polar residues" evidence="11">
    <location>
        <begin position="1093"/>
        <end position="1114"/>
    </location>
</feature>
<evidence type="ECO:0000259" key="12">
    <source>
        <dbReference type="PROSITE" id="PS50011"/>
    </source>
</evidence>
<evidence type="ECO:0000256" key="2">
    <source>
        <dbReference type="ARBA" id="ARBA00022527"/>
    </source>
</evidence>
<feature type="region of interest" description="Disordered" evidence="11">
    <location>
        <begin position="77"/>
        <end position="100"/>
    </location>
</feature>
<name>A0A1E4T7Q4_9ASCO</name>
<feature type="non-terminal residue" evidence="14">
    <location>
        <position position="1467"/>
    </location>
</feature>
<dbReference type="InterPro" id="IPR008271">
    <property type="entry name" value="Ser/Thr_kinase_AS"/>
</dbReference>
<dbReference type="InterPro" id="IPR011009">
    <property type="entry name" value="Kinase-like_dom_sf"/>
</dbReference>
<protein>
    <recommendedName>
        <fullName evidence="1">non-specific serine/threonine protein kinase</fullName>
        <ecNumber evidence="1">2.7.11.1</ecNumber>
    </recommendedName>
</protein>
<dbReference type="SMART" id="SM00220">
    <property type="entry name" value="S_TKc"/>
    <property type="match status" value="1"/>
</dbReference>
<proteinExistence type="predicted"/>
<keyword evidence="5" id="KW-0547">Nucleotide-binding</keyword>
<dbReference type="PANTHER" id="PTHR24356:SF1">
    <property type="entry name" value="SERINE_THREONINE-PROTEIN KINASE GREATWALL"/>
    <property type="match status" value="1"/>
</dbReference>
<dbReference type="FunFam" id="1.10.510.10:FF:000340">
    <property type="entry name" value="Serine threonine protein kinase"/>
    <property type="match status" value="1"/>
</dbReference>
<dbReference type="EC" id="2.7.11.1" evidence="1"/>
<sequence length="1467" mass="162225">MELDLDCNIKFVGRSWESIVGTKIGKILNKSISDIIIGELEDKQIFNKATAIMMVDDESYRVKFIVGTNLIKPDNDISSKNSDELRQQAEFEGDNDSVSIHSSASTISTDGGFIELEAQGILIHDAKTRKPTHSMWIVKPWVPLKDLTLEIPEELVMNLGFGINLFESYLMHLSDLGIIDEENLPSPQKELCRICEQRVPNWWLEKHTELCVVEHKAEDTLKLKQEDLNEQRNLIQNIMDTLTRRQLQQLSTAPVLTPSSSSSSTSTVSTTSSVSSTASSSSSSSNSSVGSVISISDYKGLPIPLSSATLDQATMKRRKSVGSILPTRRFPFKNLDMLLQYCDEALRINPGEIRNNEKNSNEEYVVSYSPESESALKNLGELIIPESSDPAIKLLTDDTLVLANEKVESLTRYSHILQYSDRVTKETDEMVLKMVKETVRKIKDQVYLISDSEDENITTLDELNQPMPIASPRPANRMSNSRSIMLGNNTGNSSPNSSTPRSGTGSDTRNTPVINIASEDFTKISSLNRPSSPNFNSPRRPLSPGFNIPLSSIQRNSKASIKNGNNSGSGSNTPISSPLFLSTDIPSSSSSNVDKPQLSPLLVPQTSKPSIPSIKDYEVIKPISKGAFGSVFLAKRKLTGEYYAIKVLKKSDMVAKNQVTNVKFERAIMMAQANSPYVVQLMATFQSSSYLYLVMEYLNGGDLATLLKNMGYLPDVWAKRYIAEVIVGVMDLHSKGIVHRDLKPDNLLIDHNGHVKLTDFGLSRMGLVRRQDIKSQDPIEDAFNSTQKTSLVAIRRGLSVQPFSLSPSSPLITPITATSASTFDELDSPLLDAFSRSRALSNPSSGSASPLLRPLTRRTSTQPSFVINNEDTQQQQSEITNYALFNPQGSSETRKFVGTPDYLAPETVAGLGQDEASDWWSIGCILFEFLFGYPPFSGDTPEEVFEHILHDSIQWPKLPIEEFKELCSDNAKDLIARLLVKEPTKRLGTKGSKEIMSHPYFNGVSWDTLFTEEASFVPDNADPESTEYFDNRGADINMFPKDDSDNPDEDEDEETNEDTNDCSTVGESSSGLHISKSSTPDGYVRSNSSSSSTTLDSPRARTSTLHVQPLQPMTQRERRGSRLNDSGGSSEFGSFQFRNLVILEKQNKDTINRLRNEHLEHRYFANSPSTSMNANSSPTGMGISYGSTPSTPGTVPINVRPRGLSINAQLSTPFKRSSSPNIFKDKDPASELPDDGLTQQQFLAHQIQQIKAARHGSPIPRNLHKKTDSQSPAVRLLSKSVSRTMSDFSPSSSDNEENSAAQRIRKRRSSRKLARSSSSSATNETADAIKKMVINYFDVLLCEPIPIHRYSIEKNLIKLGCDVVAVSGGSSMIKRCTGNVKFDLILTSTELHKLDCVDLVKLIKHTSSINTNTPVIALTSFYDDAVNAGVFDNVIEYPVTMEKLRNALDVVRNSNRAEEEAIVTDTD</sequence>
<feature type="region of interest" description="Disordered" evidence="11">
    <location>
        <begin position="1169"/>
        <end position="1193"/>
    </location>
</feature>
<feature type="region of interest" description="Disordered" evidence="11">
    <location>
        <begin position="1017"/>
        <end position="1130"/>
    </location>
</feature>
<dbReference type="InterPro" id="IPR000719">
    <property type="entry name" value="Prot_kinase_dom"/>
</dbReference>
<dbReference type="GO" id="GO:1901992">
    <property type="term" value="P:positive regulation of mitotic cell cycle phase transition"/>
    <property type="evidence" value="ECO:0007669"/>
    <property type="project" value="UniProtKB-ARBA"/>
</dbReference>
<dbReference type="InterPro" id="IPR011006">
    <property type="entry name" value="CheY-like_superfamily"/>
</dbReference>
<evidence type="ECO:0000313" key="14">
    <source>
        <dbReference type="EMBL" id="ODV87789.1"/>
    </source>
</evidence>
<evidence type="ECO:0000256" key="3">
    <source>
        <dbReference type="ARBA" id="ARBA00022553"/>
    </source>
</evidence>
<dbReference type="PROSITE" id="PS50011">
    <property type="entry name" value="PROTEIN_KINASE_DOM"/>
    <property type="match status" value="1"/>
</dbReference>
<keyword evidence="4" id="KW-0808">Transferase</keyword>
<dbReference type="InterPro" id="IPR050236">
    <property type="entry name" value="Ser_Thr_kinase_AGC"/>
</dbReference>
<dbReference type="STRING" id="983967.A0A1E4T7Q4"/>
<feature type="compositionally biased region" description="Low complexity" evidence="11">
    <location>
        <begin position="556"/>
        <end position="578"/>
    </location>
</feature>
<dbReference type="Pfam" id="PF00069">
    <property type="entry name" value="Pkinase"/>
    <property type="match status" value="2"/>
</dbReference>
<dbReference type="FunFam" id="3.30.200.20:FF:001008">
    <property type="entry name" value="Serine/threonine-protein kinase cek1"/>
    <property type="match status" value="1"/>
</dbReference>
<dbReference type="SMART" id="SM00448">
    <property type="entry name" value="REC"/>
    <property type="match status" value="1"/>
</dbReference>
<reference evidence="15" key="1">
    <citation type="submission" date="2016-04" db="EMBL/GenBank/DDBJ databases">
        <title>Comparative genomics of biotechnologically important yeasts.</title>
        <authorList>
            <consortium name="DOE Joint Genome Institute"/>
            <person name="Riley R."/>
            <person name="Haridas S."/>
            <person name="Wolfe K.H."/>
            <person name="Lopes M.R."/>
            <person name="Hittinger C.T."/>
            <person name="Goker M."/>
            <person name="Salamov A."/>
            <person name="Wisecaver J."/>
            <person name="Long T.M."/>
            <person name="Aerts A.L."/>
            <person name="Barry K."/>
            <person name="Choi C."/>
            <person name="Clum A."/>
            <person name="Coughlan A.Y."/>
            <person name="Deshpande S."/>
            <person name="Douglass A.P."/>
            <person name="Hanson S.J."/>
            <person name="Klenk H.-P."/>
            <person name="Labutti K."/>
            <person name="Lapidus A."/>
            <person name="Lindquist E."/>
            <person name="Lipzen A."/>
            <person name="Meier-Kolthoff J.P."/>
            <person name="Ohm R.A."/>
            <person name="Otillar R.P."/>
            <person name="Pangilinan J."/>
            <person name="Peng Y."/>
            <person name="Rokas A."/>
            <person name="Rosa C.A."/>
            <person name="Scheuner C."/>
            <person name="Sibirny A.A."/>
            <person name="Slot J.C."/>
            <person name="Stielow J.B."/>
            <person name="Sun H."/>
            <person name="Kurtzman C.P."/>
            <person name="Blackwell M."/>
            <person name="Grigoriev I.V."/>
            <person name="Jeffries T.W."/>
        </authorList>
    </citation>
    <scope>NUCLEOTIDE SEQUENCE [LARGE SCALE GENOMIC DNA]</scope>
    <source>
        <strain evidence="15">NRRL YB-2248</strain>
    </source>
</reference>
<feature type="region of interest" description="Disordered" evidence="11">
    <location>
        <begin position="458"/>
        <end position="581"/>
    </location>
</feature>
<evidence type="ECO:0000259" key="13">
    <source>
        <dbReference type="PROSITE" id="PS50110"/>
    </source>
</evidence>
<keyword evidence="2" id="KW-0723">Serine/threonine-protein kinase</keyword>
<organism evidence="14 15">
    <name type="scientific">[Candida] arabinofermentans NRRL YB-2248</name>
    <dbReference type="NCBI Taxonomy" id="983967"/>
    <lineage>
        <taxon>Eukaryota</taxon>
        <taxon>Fungi</taxon>
        <taxon>Dikarya</taxon>
        <taxon>Ascomycota</taxon>
        <taxon>Saccharomycotina</taxon>
        <taxon>Pichiomycetes</taxon>
        <taxon>Pichiales</taxon>
        <taxon>Pichiaceae</taxon>
        <taxon>Ogataea</taxon>
        <taxon>Ogataea/Candida clade</taxon>
    </lineage>
</organism>
<dbReference type="Gene3D" id="3.30.200.20">
    <property type="entry name" value="Phosphorylase Kinase, domain 1"/>
    <property type="match status" value="2"/>
</dbReference>
<dbReference type="Proteomes" id="UP000094801">
    <property type="component" value="Unassembled WGS sequence"/>
</dbReference>
<feature type="compositionally biased region" description="Low complexity" evidence="11">
    <location>
        <begin position="487"/>
        <end position="506"/>
    </location>
</feature>
<feature type="compositionally biased region" description="Basic and acidic residues" evidence="11">
    <location>
        <begin position="77"/>
        <end position="89"/>
    </location>
</feature>
<dbReference type="GO" id="GO:0004674">
    <property type="term" value="F:protein serine/threonine kinase activity"/>
    <property type="evidence" value="ECO:0007669"/>
    <property type="project" value="UniProtKB-KW"/>
</dbReference>
<dbReference type="Gene3D" id="3.40.50.2300">
    <property type="match status" value="1"/>
</dbReference>
<feature type="region of interest" description="Disordered" evidence="11">
    <location>
        <begin position="586"/>
        <end position="605"/>
    </location>
</feature>
<comment type="catalytic activity">
    <reaction evidence="8">
        <text>L-threonyl-[protein] + ATP = O-phospho-L-threonyl-[protein] + ADP + H(+)</text>
        <dbReference type="Rhea" id="RHEA:46608"/>
        <dbReference type="Rhea" id="RHEA-COMP:11060"/>
        <dbReference type="Rhea" id="RHEA-COMP:11605"/>
        <dbReference type="ChEBI" id="CHEBI:15378"/>
        <dbReference type="ChEBI" id="CHEBI:30013"/>
        <dbReference type="ChEBI" id="CHEBI:30616"/>
        <dbReference type="ChEBI" id="CHEBI:61977"/>
        <dbReference type="ChEBI" id="CHEBI:456216"/>
        <dbReference type="EC" id="2.7.11.1"/>
    </reaction>
</comment>
<evidence type="ECO:0000313" key="15">
    <source>
        <dbReference type="Proteomes" id="UP000094801"/>
    </source>
</evidence>
<comment type="caution">
    <text evidence="10">Lacks conserved residue(s) required for the propagation of feature annotation.</text>
</comment>
<dbReference type="PANTHER" id="PTHR24356">
    <property type="entry name" value="SERINE/THREONINE-PROTEIN KINASE"/>
    <property type="match status" value="1"/>
</dbReference>
<dbReference type="GO" id="GO:0036180">
    <property type="term" value="P:filamentous growth of a population of unicellular organisms in response to biotic stimulus"/>
    <property type="evidence" value="ECO:0007669"/>
    <property type="project" value="UniProtKB-ARBA"/>
</dbReference>
<dbReference type="GO" id="GO:0006950">
    <property type="term" value="P:response to stress"/>
    <property type="evidence" value="ECO:0007669"/>
    <property type="project" value="UniProtKB-ARBA"/>
</dbReference>
<keyword evidence="7" id="KW-0067">ATP-binding</keyword>
<gene>
    <name evidence="14" type="ORF">CANARDRAFT_183904</name>
</gene>
<evidence type="ECO:0000256" key="7">
    <source>
        <dbReference type="ARBA" id="ARBA00022840"/>
    </source>
</evidence>
<feature type="region of interest" description="Disordered" evidence="11">
    <location>
        <begin position="1210"/>
        <end position="1235"/>
    </location>
</feature>
<keyword evidence="3" id="KW-0597">Phosphoprotein</keyword>
<feature type="domain" description="Protein kinase" evidence="12">
    <location>
        <begin position="617"/>
        <end position="1001"/>
    </location>
</feature>
<dbReference type="PROSITE" id="PS00108">
    <property type="entry name" value="PROTEIN_KINASE_ST"/>
    <property type="match status" value="1"/>
</dbReference>
<comment type="catalytic activity">
    <reaction evidence="9">
        <text>L-seryl-[protein] + ATP = O-phospho-L-seryl-[protein] + ADP + H(+)</text>
        <dbReference type="Rhea" id="RHEA:17989"/>
        <dbReference type="Rhea" id="RHEA-COMP:9863"/>
        <dbReference type="Rhea" id="RHEA-COMP:11604"/>
        <dbReference type="ChEBI" id="CHEBI:15378"/>
        <dbReference type="ChEBI" id="CHEBI:29999"/>
        <dbReference type="ChEBI" id="CHEBI:30616"/>
        <dbReference type="ChEBI" id="CHEBI:83421"/>
        <dbReference type="ChEBI" id="CHEBI:456216"/>
        <dbReference type="EC" id="2.7.11.1"/>
    </reaction>
</comment>
<evidence type="ECO:0000256" key="11">
    <source>
        <dbReference type="SAM" id="MobiDB-lite"/>
    </source>
</evidence>
<feature type="compositionally biased region" description="Low complexity" evidence="11">
    <location>
        <begin position="525"/>
        <end position="544"/>
    </location>
</feature>
<feature type="compositionally biased region" description="Basic residues" evidence="11">
    <location>
        <begin position="1303"/>
        <end position="1314"/>
    </location>
</feature>
<dbReference type="OrthoDB" id="162894at2759"/>
<feature type="region of interest" description="Disordered" evidence="11">
    <location>
        <begin position="253"/>
        <end position="290"/>
    </location>
</feature>
<dbReference type="CDD" id="cd05611">
    <property type="entry name" value="STKc_Rim15_like"/>
    <property type="match status" value="1"/>
</dbReference>
<keyword evidence="15" id="KW-1185">Reference proteome</keyword>
<feature type="compositionally biased region" description="Polar residues" evidence="11">
    <location>
        <begin position="1210"/>
        <end position="1221"/>
    </location>
</feature>
<evidence type="ECO:0000256" key="10">
    <source>
        <dbReference type="PROSITE-ProRule" id="PRU00169"/>
    </source>
</evidence>